<name>A0AAJ1HT70_LIMMU</name>
<comment type="caution">
    <text evidence="1">The sequence shown here is derived from an EMBL/GenBank/DDBJ whole genome shotgun (WGS) entry which is preliminary data.</text>
</comment>
<evidence type="ECO:0000313" key="1">
    <source>
        <dbReference type="EMBL" id="MDC2829074.1"/>
    </source>
</evidence>
<dbReference type="RefSeq" id="WP_272225734.1">
    <property type="nucleotide sequence ID" value="NZ_JAQONE010000005.1"/>
</dbReference>
<sequence length="216" mass="25189">MTSQLQQKMYDISAYDQRQTGKEFYQTFDLESYYSLSMINMIINGKRGAELELKEFLARCLNIYCQNTYDYSDVNGAMLTDLLNQWQHKTGAHITYATLAQFVARSERNIQESFEKHTATTNDVYDVLFYGFMDLKRTENSFTNTVDAYRELQRRLMRAEIGDGVHMRTIEEVSQETGIAVTDLEDLPSVCHDSKKFLQVYQALVNIQKPYVIEKK</sequence>
<organism evidence="1 2">
    <name type="scientific">Limosilactobacillus mucosae</name>
    <name type="common">Lactobacillus mucosae</name>
    <dbReference type="NCBI Taxonomy" id="97478"/>
    <lineage>
        <taxon>Bacteria</taxon>
        <taxon>Bacillati</taxon>
        <taxon>Bacillota</taxon>
        <taxon>Bacilli</taxon>
        <taxon>Lactobacillales</taxon>
        <taxon>Lactobacillaceae</taxon>
        <taxon>Limosilactobacillus</taxon>
    </lineage>
</organism>
<gene>
    <name evidence="1" type="ORF">PO250_01825</name>
</gene>
<dbReference type="Proteomes" id="UP001220670">
    <property type="component" value="Unassembled WGS sequence"/>
</dbReference>
<reference evidence="1" key="1">
    <citation type="submission" date="2023-01" db="EMBL/GenBank/DDBJ databases">
        <title>Genome analysis of 13 Lactobacillus isolated from gut of wild boar.</title>
        <authorList>
            <person name="Papp P."/>
            <person name="Libisch B."/>
            <person name="Nagy T."/>
            <person name="Olasz F."/>
        </authorList>
    </citation>
    <scope>NUCLEOTIDE SEQUENCE</scope>
    <source>
        <strain evidence="1">F146</strain>
    </source>
</reference>
<dbReference type="EMBL" id="JAQONE010000005">
    <property type="protein sequence ID" value="MDC2829074.1"/>
    <property type="molecule type" value="Genomic_DNA"/>
</dbReference>
<proteinExistence type="predicted"/>
<protein>
    <submittedName>
        <fullName evidence="1">Uncharacterized protein</fullName>
    </submittedName>
</protein>
<dbReference type="AlphaFoldDB" id="A0AAJ1HT70"/>
<evidence type="ECO:0000313" key="2">
    <source>
        <dbReference type="Proteomes" id="UP001220670"/>
    </source>
</evidence>
<accession>A0AAJ1HT70</accession>